<dbReference type="InterPro" id="IPR022707">
    <property type="entry name" value="Mot1_central_dom"/>
</dbReference>
<name>A0A9D4PJC9_RHISA</name>
<dbReference type="GO" id="GO:0017025">
    <property type="term" value="F:TBP-class protein binding"/>
    <property type="evidence" value="ECO:0007669"/>
    <property type="project" value="InterPro"/>
</dbReference>
<reference evidence="2" key="2">
    <citation type="submission" date="2021-09" db="EMBL/GenBank/DDBJ databases">
        <authorList>
            <person name="Jia N."/>
            <person name="Wang J."/>
            <person name="Shi W."/>
            <person name="Du L."/>
            <person name="Sun Y."/>
            <person name="Zhan W."/>
            <person name="Jiang J."/>
            <person name="Wang Q."/>
            <person name="Zhang B."/>
            <person name="Ji P."/>
            <person name="Sakyi L.B."/>
            <person name="Cui X."/>
            <person name="Yuan T."/>
            <person name="Jiang B."/>
            <person name="Yang W."/>
            <person name="Lam T.T.-Y."/>
            <person name="Chang Q."/>
            <person name="Ding S."/>
            <person name="Wang X."/>
            <person name="Zhu J."/>
            <person name="Ruan X."/>
            <person name="Zhao L."/>
            <person name="Wei J."/>
            <person name="Que T."/>
            <person name="Du C."/>
            <person name="Cheng J."/>
            <person name="Dai P."/>
            <person name="Han X."/>
            <person name="Huang E."/>
            <person name="Gao Y."/>
            <person name="Liu J."/>
            <person name="Shao H."/>
            <person name="Ye R."/>
            <person name="Li L."/>
            <person name="Wei W."/>
            <person name="Wang X."/>
            <person name="Wang C."/>
            <person name="Huo Q."/>
            <person name="Li W."/>
            <person name="Guo W."/>
            <person name="Chen H."/>
            <person name="Chen S."/>
            <person name="Zhou L."/>
            <person name="Zhou L."/>
            <person name="Ni X."/>
            <person name="Tian J."/>
            <person name="Zhou Y."/>
            <person name="Sheng Y."/>
            <person name="Liu T."/>
            <person name="Pan Y."/>
            <person name="Xia L."/>
            <person name="Li J."/>
            <person name="Zhao F."/>
            <person name="Cao W."/>
        </authorList>
    </citation>
    <scope>NUCLEOTIDE SEQUENCE</scope>
    <source>
        <strain evidence="2">Rsan-2018</strain>
        <tissue evidence="2">Larvae</tissue>
    </source>
</reference>
<evidence type="ECO:0000313" key="2">
    <source>
        <dbReference type="EMBL" id="KAH7944266.1"/>
    </source>
</evidence>
<dbReference type="InterPro" id="IPR044972">
    <property type="entry name" value="Mot1"/>
</dbReference>
<dbReference type="Proteomes" id="UP000821837">
    <property type="component" value="Unassembled WGS sequence"/>
</dbReference>
<dbReference type="AlphaFoldDB" id="A0A9D4PJC9"/>
<dbReference type="Pfam" id="PF12054">
    <property type="entry name" value="DUF3535"/>
    <property type="match status" value="1"/>
</dbReference>
<keyword evidence="3" id="KW-1185">Reference proteome</keyword>
<feature type="domain" description="Mot1 central" evidence="1">
    <location>
        <begin position="25"/>
        <end position="114"/>
    </location>
</feature>
<evidence type="ECO:0000259" key="1">
    <source>
        <dbReference type="Pfam" id="PF12054"/>
    </source>
</evidence>
<dbReference type="GO" id="GO:0003677">
    <property type="term" value="F:DNA binding"/>
    <property type="evidence" value="ECO:0007669"/>
    <property type="project" value="InterPro"/>
</dbReference>
<comment type="caution">
    <text evidence="2">The sequence shown here is derived from an EMBL/GenBank/DDBJ whole genome shotgun (WGS) entry which is preliminary data.</text>
</comment>
<accession>A0A9D4PJC9</accession>
<evidence type="ECO:0000313" key="3">
    <source>
        <dbReference type="Proteomes" id="UP000821837"/>
    </source>
</evidence>
<reference evidence="2" key="1">
    <citation type="journal article" date="2020" name="Cell">
        <title>Large-Scale Comparative Analyses of Tick Genomes Elucidate Their Genetic Diversity and Vector Capacities.</title>
        <authorList>
            <consortium name="Tick Genome and Microbiome Consortium (TIGMIC)"/>
            <person name="Jia N."/>
            <person name="Wang J."/>
            <person name="Shi W."/>
            <person name="Du L."/>
            <person name="Sun Y."/>
            <person name="Zhan W."/>
            <person name="Jiang J.F."/>
            <person name="Wang Q."/>
            <person name="Zhang B."/>
            <person name="Ji P."/>
            <person name="Bell-Sakyi L."/>
            <person name="Cui X.M."/>
            <person name="Yuan T.T."/>
            <person name="Jiang B.G."/>
            <person name="Yang W.F."/>
            <person name="Lam T.T."/>
            <person name="Chang Q.C."/>
            <person name="Ding S.J."/>
            <person name="Wang X.J."/>
            <person name="Zhu J.G."/>
            <person name="Ruan X.D."/>
            <person name="Zhao L."/>
            <person name="Wei J.T."/>
            <person name="Ye R.Z."/>
            <person name="Que T.C."/>
            <person name="Du C.H."/>
            <person name="Zhou Y.H."/>
            <person name="Cheng J.X."/>
            <person name="Dai P.F."/>
            <person name="Guo W.B."/>
            <person name="Han X.H."/>
            <person name="Huang E.J."/>
            <person name="Li L.F."/>
            <person name="Wei W."/>
            <person name="Gao Y.C."/>
            <person name="Liu J.Z."/>
            <person name="Shao H.Z."/>
            <person name="Wang X."/>
            <person name="Wang C.C."/>
            <person name="Yang T.C."/>
            <person name="Huo Q.B."/>
            <person name="Li W."/>
            <person name="Chen H.Y."/>
            <person name="Chen S.E."/>
            <person name="Zhou L.G."/>
            <person name="Ni X.B."/>
            <person name="Tian J.H."/>
            <person name="Sheng Y."/>
            <person name="Liu T."/>
            <person name="Pan Y.S."/>
            <person name="Xia L.Y."/>
            <person name="Li J."/>
            <person name="Zhao F."/>
            <person name="Cao W.C."/>
        </authorList>
    </citation>
    <scope>NUCLEOTIDE SEQUENCE</scope>
    <source>
        <strain evidence="2">Rsan-2018</strain>
    </source>
</reference>
<dbReference type="EMBL" id="JABSTV010001253">
    <property type="protein sequence ID" value="KAH7944266.1"/>
    <property type="molecule type" value="Genomic_DNA"/>
</dbReference>
<dbReference type="VEuPathDB" id="VectorBase:RSAN_053036"/>
<sequence>MPWCMQSLEEKRRSLLRAAQQMQKDQLPEKLNPVIRPLMESIRREESVLLQEESADSLVHLMGSCVTRNPCPNGKIVRNLLTYLCSDSTVATPATAPGNPPTAAILTLINMQKASVGTG</sequence>
<proteinExistence type="predicted"/>
<gene>
    <name evidence="2" type="ORF">HPB52_017747</name>
</gene>
<dbReference type="GO" id="GO:0016887">
    <property type="term" value="F:ATP hydrolysis activity"/>
    <property type="evidence" value="ECO:0007669"/>
    <property type="project" value="InterPro"/>
</dbReference>
<organism evidence="2 3">
    <name type="scientific">Rhipicephalus sanguineus</name>
    <name type="common">Brown dog tick</name>
    <name type="synonym">Ixodes sanguineus</name>
    <dbReference type="NCBI Taxonomy" id="34632"/>
    <lineage>
        <taxon>Eukaryota</taxon>
        <taxon>Metazoa</taxon>
        <taxon>Ecdysozoa</taxon>
        <taxon>Arthropoda</taxon>
        <taxon>Chelicerata</taxon>
        <taxon>Arachnida</taxon>
        <taxon>Acari</taxon>
        <taxon>Parasitiformes</taxon>
        <taxon>Ixodida</taxon>
        <taxon>Ixodoidea</taxon>
        <taxon>Ixodidae</taxon>
        <taxon>Rhipicephalinae</taxon>
        <taxon>Rhipicephalus</taxon>
        <taxon>Rhipicephalus</taxon>
    </lineage>
</organism>
<dbReference type="PANTHER" id="PTHR36498:SF1">
    <property type="entry name" value="TATA-BINDING PROTEIN-ASSOCIATED FACTOR 172"/>
    <property type="match status" value="1"/>
</dbReference>
<protein>
    <recommendedName>
        <fullName evidence="1">Mot1 central domain-containing protein</fullName>
    </recommendedName>
</protein>
<dbReference type="PANTHER" id="PTHR36498">
    <property type="entry name" value="TATA-BINDING PROTEIN-ASSOCIATED FACTOR 172"/>
    <property type="match status" value="1"/>
</dbReference>